<dbReference type="PANTHER" id="PTHR23074">
    <property type="entry name" value="AAA DOMAIN-CONTAINING"/>
    <property type="match status" value="1"/>
</dbReference>
<dbReference type="InParanoid" id="D0N6G7"/>
<evidence type="ECO:0000313" key="4">
    <source>
        <dbReference type="Proteomes" id="UP000006643"/>
    </source>
</evidence>
<feature type="compositionally biased region" description="Polar residues" evidence="1">
    <location>
        <begin position="212"/>
        <end position="226"/>
    </location>
</feature>
<protein>
    <submittedName>
        <fullName evidence="3">Katanin p60 ATPase-containing subunit, putative</fullName>
    </submittedName>
</protein>
<sequence length="794" mass="89363">MKVADTSSAQYALLRARELCLLGDYDQGISAFRAARQTLEMQLGADVEAQTFLRDLQGEYRTILEYRSTLQSLKLAANKVQDTQRRGKVAKARRAKRKQEEHAITEQNVAKKQWEKPQPARRPSVQPTRERHVPLWMHRGEPRATTVMRARQLAQQRKSAAGSTSKTSLGPVGVESRSRNVVKRGGTSALATESKQRKTRRGSLKSKRRESVQSTASSTTTESNQETIAGKVKYSELAKENDWVDQELIEAIERDIVDHGESVTFDQIAGLEHTKQLLQETVMLPQIAPHLFTDGLLKPCNGVLMFGPPGTGKTLLAKVGSHTSPPCQAVAHECGTTFFNVSASTLSSKYRGDSEKMVRILFDMARYYGPSIIFMDEIDAIVSTRGAATEHEASRRVKTELLVQINGVTTVEHDGSQVMLLAATNLPWELDEAMRRRLTKRVYIPLPEAAARRALFELNLGRIDLASDVKLDKLVEETEGYSGDDITNLCETGMSKRLVLSLAKRMPVKRVYTPELLLKMRREMEAGEDCRELDTERLVVTKADFAEALSNVSKSYYTNAGVPGRHWYHFKQVCSVPALSLSSLDSATFPGNRMQTLIIEPVCKTRGLPPHLLVDEDPVLRPIAVKLAGLLCAKQLQQNHIAKIQSTLSQCLMDQPYHPLYTQICLTKDWKERRYTLRAMRESKLRDGYDFVMSRSHLVDPFSSHFSEDRFETEQGDLCCVRFDIIHFPGVASLQQVCDALAFFMTNMEIVISEQLGHVVLRDDYDTIEDEAFHSRFAPRNRSGGQRHLVLSRV</sequence>
<name>D0N6G7_PHYIT</name>
<dbReference type="Proteomes" id="UP000006643">
    <property type="component" value="Unassembled WGS sequence"/>
</dbReference>
<evidence type="ECO:0000313" key="3">
    <source>
        <dbReference type="EMBL" id="EEY70658.1"/>
    </source>
</evidence>
<dbReference type="EMBL" id="DS028126">
    <property type="protein sequence ID" value="EEY70658.1"/>
    <property type="molecule type" value="Genomic_DNA"/>
</dbReference>
<dbReference type="KEGG" id="pif:PITG_06132"/>
<dbReference type="eggNOG" id="KOG0738">
    <property type="taxonomic scope" value="Eukaryota"/>
</dbReference>
<dbReference type="FunFam" id="3.40.50.300:FF:000159">
    <property type="entry name" value="Katanin p60 ATPase-containing subunit A1"/>
    <property type="match status" value="1"/>
</dbReference>
<feature type="compositionally biased region" description="Basic residues" evidence="1">
    <location>
        <begin position="86"/>
        <end position="97"/>
    </location>
</feature>
<dbReference type="HOGENOM" id="CLU_000688_21_1_1"/>
<gene>
    <name evidence="3" type="ORF">PITG_06132</name>
</gene>
<dbReference type="Gene3D" id="1.10.8.60">
    <property type="match status" value="1"/>
</dbReference>
<dbReference type="VEuPathDB" id="FungiDB:PITG_06132"/>
<dbReference type="OMA" id="MLEREIC"/>
<dbReference type="InterPro" id="IPR003959">
    <property type="entry name" value="ATPase_AAA_core"/>
</dbReference>
<dbReference type="RefSeq" id="XP_002998312.1">
    <property type="nucleotide sequence ID" value="XM_002998266.1"/>
</dbReference>
<dbReference type="InterPro" id="IPR003593">
    <property type="entry name" value="AAA+_ATPase"/>
</dbReference>
<feature type="compositionally biased region" description="Basic residues" evidence="1">
    <location>
        <begin position="197"/>
        <end position="208"/>
    </location>
</feature>
<dbReference type="SUPFAM" id="SSF52540">
    <property type="entry name" value="P-loop containing nucleoside triphosphate hydrolases"/>
    <property type="match status" value="1"/>
</dbReference>
<proteinExistence type="predicted"/>
<dbReference type="GO" id="GO:0015630">
    <property type="term" value="C:microtubule cytoskeleton"/>
    <property type="evidence" value="ECO:0007669"/>
    <property type="project" value="TreeGrafter"/>
</dbReference>
<dbReference type="Pfam" id="PF00004">
    <property type="entry name" value="AAA"/>
    <property type="match status" value="1"/>
</dbReference>
<feature type="region of interest" description="Disordered" evidence="1">
    <location>
        <begin position="84"/>
        <end position="226"/>
    </location>
</feature>
<evidence type="ECO:0000259" key="2">
    <source>
        <dbReference type="SMART" id="SM00382"/>
    </source>
</evidence>
<accession>D0N6G7</accession>
<dbReference type="SMART" id="SM00382">
    <property type="entry name" value="AAA"/>
    <property type="match status" value="1"/>
</dbReference>
<dbReference type="GO" id="GO:0016887">
    <property type="term" value="F:ATP hydrolysis activity"/>
    <property type="evidence" value="ECO:0007669"/>
    <property type="project" value="InterPro"/>
</dbReference>
<dbReference type="Gene3D" id="3.40.50.300">
    <property type="entry name" value="P-loop containing nucleotide triphosphate hydrolases"/>
    <property type="match status" value="1"/>
</dbReference>
<dbReference type="GO" id="GO:0051013">
    <property type="term" value="P:microtubule severing"/>
    <property type="evidence" value="ECO:0007669"/>
    <property type="project" value="TreeGrafter"/>
</dbReference>
<dbReference type="OrthoDB" id="5334845at2759"/>
<dbReference type="InterPro" id="IPR050304">
    <property type="entry name" value="MT-severing_AAA_ATPase"/>
</dbReference>
<organism evidence="3 4">
    <name type="scientific">Phytophthora infestans (strain T30-4)</name>
    <name type="common">Potato late blight agent</name>
    <dbReference type="NCBI Taxonomy" id="403677"/>
    <lineage>
        <taxon>Eukaryota</taxon>
        <taxon>Sar</taxon>
        <taxon>Stramenopiles</taxon>
        <taxon>Oomycota</taxon>
        <taxon>Peronosporomycetes</taxon>
        <taxon>Peronosporales</taxon>
        <taxon>Peronosporaceae</taxon>
        <taxon>Phytophthora</taxon>
    </lineage>
</organism>
<feature type="compositionally biased region" description="Polar residues" evidence="1">
    <location>
        <begin position="153"/>
        <end position="168"/>
    </location>
</feature>
<keyword evidence="4" id="KW-1185">Reference proteome</keyword>
<evidence type="ECO:0000256" key="1">
    <source>
        <dbReference type="SAM" id="MobiDB-lite"/>
    </source>
</evidence>
<feature type="compositionally biased region" description="Basic and acidic residues" evidence="1">
    <location>
        <begin position="128"/>
        <end position="142"/>
    </location>
</feature>
<reference evidence="4" key="1">
    <citation type="journal article" date="2009" name="Nature">
        <title>Genome sequence and analysis of the Irish potato famine pathogen Phytophthora infestans.</title>
        <authorList>
            <consortium name="The Broad Institute Genome Sequencing Platform"/>
            <person name="Haas B.J."/>
            <person name="Kamoun S."/>
            <person name="Zody M.C."/>
            <person name="Jiang R.H."/>
            <person name="Handsaker R.E."/>
            <person name="Cano L.M."/>
            <person name="Grabherr M."/>
            <person name="Kodira C.D."/>
            <person name="Raffaele S."/>
            <person name="Torto-Alalibo T."/>
            <person name="Bozkurt T.O."/>
            <person name="Ah-Fong A.M."/>
            <person name="Alvarado L."/>
            <person name="Anderson V.L."/>
            <person name="Armstrong M.R."/>
            <person name="Avrova A."/>
            <person name="Baxter L."/>
            <person name="Beynon J."/>
            <person name="Boevink P.C."/>
            <person name="Bollmann S.R."/>
            <person name="Bos J.I."/>
            <person name="Bulone V."/>
            <person name="Cai G."/>
            <person name="Cakir C."/>
            <person name="Carrington J.C."/>
            <person name="Chawner M."/>
            <person name="Conti L."/>
            <person name="Costanzo S."/>
            <person name="Ewan R."/>
            <person name="Fahlgren N."/>
            <person name="Fischbach M.A."/>
            <person name="Fugelstad J."/>
            <person name="Gilroy E.M."/>
            <person name="Gnerre S."/>
            <person name="Green P.J."/>
            <person name="Grenville-Briggs L.J."/>
            <person name="Griffith J."/>
            <person name="Grunwald N.J."/>
            <person name="Horn K."/>
            <person name="Horner N.R."/>
            <person name="Hu C.H."/>
            <person name="Huitema E."/>
            <person name="Jeong D.H."/>
            <person name="Jones A.M."/>
            <person name="Jones J.D."/>
            <person name="Jones R.W."/>
            <person name="Karlsson E.K."/>
            <person name="Kunjeti S.G."/>
            <person name="Lamour K."/>
            <person name="Liu Z."/>
            <person name="Ma L."/>
            <person name="Maclean D."/>
            <person name="Chibucos M.C."/>
            <person name="McDonald H."/>
            <person name="McWalters J."/>
            <person name="Meijer H.J."/>
            <person name="Morgan W."/>
            <person name="Morris P.F."/>
            <person name="Munro C.A."/>
            <person name="O'Neill K."/>
            <person name="Ospina-Giraldo M."/>
            <person name="Pinzon A."/>
            <person name="Pritchard L."/>
            <person name="Ramsahoye B."/>
            <person name="Ren Q."/>
            <person name="Restrepo S."/>
            <person name="Roy S."/>
            <person name="Sadanandom A."/>
            <person name="Savidor A."/>
            <person name="Schornack S."/>
            <person name="Schwartz D.C."/>
            <person name="Schumann U.D."/>
            <person name="Schwessinger B."/>
            <person name="Seyer L."/>
            <person name="Sharpe T."/>
            <person name="Silvar C."/>
            <person name="Song J."/>
            <person name="Studholme D.J."/>
            <person name="Sykes S."/>
            <person name="Thines M."/>
            <person name="van de Vondervoort P.J."/>
            <person name="Phuntumart V."/>
            <person name="Wawra S."/>
            <person name="Weide R."/>
            <person name="Win J."/>
            <person name="Young C."/>
            <person name="Zhou S."/>
            <person name="Fry W."/>
            <person name="Meyers B.C."/>
            <person name="van West P."/>
            <person name="Ristaino J."/>
            <person name="Govers F."/>
            <person name="Birch P.R."/>
            <person name="Whisson S.C."/>
            <person name="Judelson H.S."/>
            <person name="Nusbaum C."/>
        </authorList>
    </citation>
    <scope>NUCLEOTIDE SEQUENCE [LARGE SCALE GENOMIC DNA]</scope>
    <source>
        <strain evidence="4">T30-4</strain>
    </source>
</reference>
<dbReference type="InterPro" id="IPR027417">
    <property type="entry name" value="P-loop_NTPase"/>
</dbReference>
<dbReference type="PANTHER" id="PTHR23074:SF19">
    <property type="entry name" value="KATANIN P60 ATPASE-CONTAINING SUBUNIT A1"/>
    <property type="match status" value="1"/>
</dbReference>
<dbReference type="STRING" id="403677.D0N6G7"/>
<feature type="domain" description="AAA+ ATPase" evidence="2">
    <location>
        <begin position="299"/>
        <end position="448"/>
    </location>
</feature>
<dbReference type="GeneID" id="9472283"/>
<dbReference type="AlphaFoldDB" id="D0N6G7"/>
<dbReference type="GO" id="GO:0005524">
    <property type="term" value="F:ATP binding"/>
    <property type="evidence" value="ECO:0007669"/>
    <property type="project" value="InterPro"/>
</dbReference>